<dbReference type="Pfam" id="PF07996">
    <property type="entry name" value="T4SS"/>
    <property type="match status" value="1"/>
</dbReference>
<dbReference type="CDD" id="cd14262">
    <property type="entry name" value="VirB5_like"/>
    <property type="match status" value="1"/>
</dbReference>
<dbReference type="SUPFAM" id="SSF101082">
    <property type="entry name" value="Typo IV secretion system protein TraC"/>
    <property type="match status" value="1"/>
</dbReference>
<dbReference type="EMBL" id="BAABIZ010000111">
    <property type="protein sequence ID" value="GAA5113920.1"/>
    <property type="molecule type" value="Genomic_DNA"/>
</dbReference>
<evidence type="ECO:0000313" key="1">
    <source>
        <dbReference type="EMBL" id="GAA5113920.1"/>
    </source>
</evidence>
<organism evidence="1 2">
    <name type="scientific">Bartonella jaculi</name>
    <dbReference type="NCBI Taxonomy" id="686226"/>
    <lineage>
        <taxon>Bacteria</taxon>
        <taxon>Pseudomonadati</taxon>
        <taxon>Pseudomonadota</taxon>
        <taxon>Alphaproteobacteria</taxon>
        <taxon>Hyphomicrobiales</taxon>
        <taxon>Bartonellaceae</taxon>
        <taxon>Bartonella</taxon>
    </lineage>
</organism>
<reference evidence="2" key="1">
    <citation type="journal article" date="2019" name="Int. J. Syst. Evol. Microbiol.">
        <title>The Global Catalogue of Microorganisms (GCM) 10K type strain sequencing project: providing services to taxonomists for standard genome sequencing and annotation.</title>
        <authorList>
            <consortium name="The Broad Institute Genomics Platform"/>
            <consortium name="The Broad Institute Genome Sequencing Center for Infectious Disease"/>
            <person name="Wu L."/>
            <person name="Ma J."/>
        </authorList>
    </citation>
    <scope>NUCLEOTIDE SEQUENCE [LARGE SCALE GENOMIC DNA]</scope>
    <source>
        <strain evidence="2">JCM 17712</strain>
    </source>
</reference>
<protein>
    <submittedName>
        <fullName evidence="1">P-type DNA transfer protein VirB5</fullName>
    </submittedName>
</protein>
<dbReference type="InterPro" id="IPR014158">
    <property type="entry name" value="T4SS_VirB5"/>
</dbReference>
<comment type="caution">
    <text evidence="1">The sequence shown here is derived from an EMBL/GenBank/DDBJ whole genome shotgun (WGS) entry which is preliminary data.</text>
</comment>
<dbReference type="Proteomes" id="UP001500864">
    <property type="component" value="Unassembled WGS sequence"/>
</dbReference>
<proteinExistence type="predicted"/>
<dbReference type="Gene3D" id="1.20.58.430">
    <property type="entry name" value="Type IV secretion system, VirB5-domain"/>
    <property type="match status" value="1"/>
</dbReference>
<evidence type="ECO:0000313" key="2">
    <source>
        <dbReference type="Proteomes" id="UP001500864"/>
    </source>
</evidence>
<dbReference type="InterPro" id="IPR023220">
    <property type="entry name" value="T4SS_VirB5-domain"/>
</dbReference>
<accession>A0ABP9NBP0</accession>
<gene>
    <name evidence="1" type="primary">virB5</name>
    <name evidence="1" type="ORF">GCM10023261_17780</name>
</gene>
<sequence length="230" mass="26465">MKKLIIAAVISIFFEVPSYGQSGVTVDLSVVNLNELLPDLETNSETALMKKHIDRTERILDAITGHRTISKDPKKDDGGLFLINPQFIYDNKKQADIVSTIPEQFKKILRDENYLRNSSVHDARETIDERLQYAAVIDKVIALQIFQEIENRFEQIANMLVTLDQMKDLKGVAELQVRMKGMLAMIQNEMTKLQMVKHSRNIEQTLISRLQRKRNVQILGSKNTEMPKIR</sequence>
<keyword evidence="2" id="KW-1185">Reference proteome</keyword>
<dbReference type="RefSeq" id="WP_345117722.1">
    <property type="nucleotide sequence ID" value="NZ_BAABIZ010000111.1"/>
</dbReference>
<name>A0ABP9NBP0_9HYPH</name>